<evidence type="ECO:0000256" key="2">
    <source>
        <dbReference type="ARBA" id="ARBA00005254"/>
    </source>
</evidence>
<accession>A0A6B8M338</accession>
<dbReference type="RefSeq" id="WP_016920609.1">
    <property type="nucleotide sequence ID" value="NZ_CP044331.1"/>
</dbReference>
<reference evidence="5 6" key="1">
    <citation type="submission" date="2019-09" db="EMBL/GenBank/DDBJ databases">
        <title>Isolation and complete genome sequencing of Methylocystis species.</title>
        <authorList>
            <person name="Rumah B.L."/>
            <person name="Stead C.E."/>
            <person name="Stevens B.C."/>
            <person name="Minton N.P."/>
            <person name="Grosse-Honebrink A."/>
            <person name="Zhang Y."/>
        </authorList>
    </citation>
    <scope>NUCLEOTIDE SEQUENCE [LARGE SCALE GENOMIC DNA]</scope>
    <source>
        <strain evidence="5 6">BRCS2</strain>
    </source>
</reference>
<protein>
    <submittedName>
        <fullName evidence="5">Enoyl-CoA hydratase</fullName>
    </submittedName>
</protein>
<dbReference type="InterPro" id="IPR014748">
    <property type="entry name" value="Enoyl-CoA_hydra_C"/>
</dbReference>
<proteinExistence type="inferred from homology"/>
<sequence>MSEKVLISRENGVLRLLFNRPEKKNAFDRDAYRGMIEALLSARDDDSVRAVVFAGAGADFSAGNDLADFQDFFGRLEEFPALTFVRTVAAFEKPMVAAVAGDAVGVGATMLFHCDLVYASPDARLRMPFIDLGLVPEAGASLLVPQRLGMARASQFLLLGEAFSGEEAQAYGLVNALAPAEAVLPMAMDAAQRLAAKPAAALSASRRLLRGDPKEILARIDAEAALFAQALSSPATRERLAAFFARAR</sequence>
<dbReference type="Gene3D" id="3.90.226.10">
    <property type="entry name" value="2-enoyl-CoA Hydratase, Chain A, domain 1"/>
    <property type="match status" value="1"/>
</dbReference>
<evidence type="ECO:0000256" key="3">
    <source>
        <dbReference type="ARBA" id="ARBA00023140"/>
    </source>
</evidence>
<dbReference type="EMBL" id="CP044331">
    <property type="protein sequence ID" value="QGM96592.1"/>
    <property type="molecule type" value="Genomic_DNA"/>
</dbReference>
<keyword evidence="3" id="KW-0576">Peroxisome</keyword>
<name>A0A6B8M338_9HYPH</name>
<dbReference type="AlphaFoldDB" id="A0A6B8M338"/>
<keyword evidence="4" id="KW-0413">Isomerase</keyword>
<dbReference type="CDD" id="cd06558">
    <property type="entry name" value="crotonase-like"/>
    <property type="match status" value="1"/>
</dbReference>
<dbReference type="PANTHER" id="PTHR43684">
    <property type="match status" value="1"/>
</dbReference>
<comment type="subcellular location">
    <subcellularLocation>
        <location evidence="1">Peroxisome</location>
    </subcellularLocation>
</comment>
<dbReference type="InterPro" id="IPR029045">
    <property type="entry name" value="ClpP/crotonase-like_dom_sf"/>
</dbReference>
<dbReference type="InterPro" id="IPR051053">
    <property type="entry name" value="ECH/Chromodomain_protein"/>
</dbReference>
<evidence type="ECO:0000313" key="6">
    <source>
        <dbReference type="Proteomes" id="UP000422569"/>
    </source>
</evidence>
<evidence type="ECO:0000256" key="1">
    <source>
        <dbReference type="ARBA" id="ARBA00004275"/>
    </source>
</evidence>
<organism evidence="5 6">
    <name type="scientific">Methylocystis parvus</name>
    <dbReference type="NCBI Taxonomy" id="134"/>
    <lineage>
        <taxon>Bacteria</taxon>
        <taxon>Pseudomonadati</taxon>
        <taxon>Pseudomonadota</taxon>
        <taxon>Alphaproteobacteria</taxon>
        <taxon>Hyphomicrobiales</taxon>
        <taxon>Methylocystaceae</taxon>
        <taxon>Methylocystis</taxon>
    </lineage>
</organism>
<evidence type="ECO:0000256" key="4">
    <source>
        <dbReference type="ARBA" id="ARBA00023235"/>
    </source>
</evidence>
<dbReference type="Pfam" id="PF00378">
    <property type="entry name" value="ECH_1"/>
    <property type="match status" value="1"/>
</dbReference>
<dbReference type="Gene3D" id="1.10.12.10">
    <property type="entry name" value="Lyase 2-enoyl-coa Hydratase, Chain A, domain 2"/>
    <property type="match status" value="1"/>
</dbReference>
<keyword evidence="6" id="KW-1185">Reference proteome</keyword>
<dbReference type="SUPFAM" id="SSF52096">
    <property type="entry name" value="ClpP/crotonase"/>
    <property type="match status" value="1"/>
</dbReference>
<evidence type="ECO:0000313" key="5">
    <source>
        <dbReference type="EMBL" id="QGM96592.1"/>
    </source>
</evidence>
<comment type="similarity">
    <text evidence="2">Belongs to the enoyl-CoA hydratase/isomerase family.</text>
</comment>
<dbReference type="InterPro" id="IPR001753">
    <property type="entry name" value="Enoyl-CoA_hydra/iso"/>
</dbReference>
<dbReference type="PANTHER" id="PTHR43684:SF1">
    <property type="entry name" value="ENOYL-COA DELTA ISOMERASE 2"/>
    <property type="match status" value="1"/>
</dbReference>
<dbReference type="Proteomes" id="UP000422569">
    <property type="component" value="Chromosome"/>
</dbReference>
<dbReference type="KEGG" id="mpar:F7D14_03225"/>
<dbReference type="GO" id="GO:0004165">
    <property type="term" value="F:delta(3)-delta(2)-enoyl-CoA isomerase activity"/>
    <property type="evidence" value="ECO:0007669"/>
    <property type="project" value="UniProtKB-ARBA"/>
</dbReference>
<gene>
    <name evidence="5" type="ORF">F7D14_03225</name>
</gene>